<dbReference type="EMBL" id="CAJRAF010000002">
    <property type="protein sequence ID" value="CAG5008623.1"/>
    <property type="molecule type" value="Genomic_DNA"/>
</dbReference>
<dbReference type="AlphaFoldDB" id="A0A916JGB1"/>
<keyword evidence="1" id="KW-0812">Transmembrane</keyword>
<feature type="transmembrane region" description="Helical" evidence="1">
    <location>
        <begin position="7"/>
        <end position="28"/>
    </location>
</feature>
<dbReference type="Gene3D" id="3.40.30.10">
    <property type="entry name" value="Glutaredoxin"/>
    <property type="match status" value="1"/>
</dbReference>
<accession>A0A916JGB1</accession>
<gene>
    <name evidence="2" type="ORF">DYBT9275_04320</name>
</gene>
<dbReference type="InterPro" id="IPR036249">
    <property type="entry name" value="Thioredoxin-like_sf"/>
</dbReference>
<protein>
    <recommendedName>
        <fullName evidence="4">Protein SCO1/2</fullName>
    </recommendedName>
</protein>
<evidence type="ECO:0000313" key="3">
    <source>
        <dbReference type="Proteomes" id="UP000680038"/>
    </source>
</evidence>
<sequence length="215" mass="24218">MKKYGKAGLLIFTLVIPALIFTFLRYFASNHYDLPYFNPVLDQKGNVVIAGSDTVFKALPEIHFPGRSNSANSKQPLRGNITVINYIPADCGDSCQLVLEQLKRIYALRTHIEGLKLISIAEQPADSLDKSVTREIGWPILTGSAEEVAHVTETDLQMKANLPGKKNIPLFSKLVLIDRKGYTRGYYNGTLPEEIDRLMAELKILNFEEKERLKH</sequence>
<dbReference type="RefSeq" id="WP_215240707.1">
    <property type="nucleotide sequence ID" value="NZ_CAJRAF010000002.1"/>
</dbReference>
<evidence type="ECO:0000256" key="1">
    <source>
        <dbReference type="SAM" id="Phobius"/>
    </source>
</evidence>
<keyword evidence="1" id="KW-0472">Membrane</keyword>
<evidence type="ECO:0008006" key="4">
    <source>
        <dbReference type="Google" id="ProtNLM"/>
    </source>
</evidence>
<evidence type="ECO:0000313" key="2">
    <source>
        <dbReference type="EMBL" id="CAG5008623.1"/>
    </source>
</evidence>
<dbReference type="SUPFAM" id="SSF52833">
    <property type="entry name" value="Thioredoxin-like"/>
    <property type="match status" value="1"/>
</dbReference>
<keyword evidence="1" id="KW-1133">Transmembrane helix</keyword>
<reference evidence="2" key="1">
    <citation type="submission" date="2021-04" db="EMBL/GenBank/DDBJ databases">
        <authorList>
            <person name="Rodrigo-Torres L."/>
            <person name="Arahal R. D."/>
            <person name="Lucena T."/>
        </authorList>
    </citation>
    <scope>NUCLEOTIDE SEQUENCE</scope>
    <source>
        <strain evidence="2">CECT 9275</strain>
    </source>
</reference>
<organism evidence="2 3">
    <name type="scientific">Dyadobacter helix</name>
    <dbReference type="NCBI Taxonomy" id="2822344"/>
    <lineage>
        <taxon>Bacteria</taxon>
        <taxon>Pseudomonadati</taxon>
        <taxon>Bacteroidota</taxon>
        <taxon>Cytophagia</taxon>
        <taxon>Cytophagales</taxon>
        <taxon>Spirosomataceae</taxon>
        <taxon>Dyadobacter</taxon>
    </lineage>
</organism>
<dbReference type="Proteomes" id="UP000680038">
    <property type="component" value="Unassembled WGS sequence"/>
</dbReference>
<comment type="caution">
    <text evidence="2">The sequence shown here is derived from an EMBL/GenBank/DDBJ whole genome shotgun (WGS) entry which is preliminary data.</text>
</comment>
<name>A0A916JGB1_9BACT</name>
<keyword evidence="3" id="KW-1185">Reference proteome</keyword>
<proteinExistence type="predicted"/>